<comment type="caution">
    <text evidence="1">The sequence shown here is derived from an EMBL/GenBank/DDBJ whole genome shotgun (WGS) entry which is preliminary data.</text>
</comment>
<keyword evidence="2" id="KW-1185">Reference proteome</keyword>
<dbReference type="Proteomes" id="UP001163046">
    <property type="component" value="Unassembled WGS sequence"/>
</dbReference>
<evidence type="ECO:0000313" key="2">
    <source>
        <dbReference type="Proteomes" id="UP001163046"/>
    </source>
</evidence>
<name>A0A9W9Z3N4_9CNID</name>
<reference evidence="1" key="1">
    <citation type="submission" date="2023-01" db="EMBL/GenBank/DDBJ databases">
        <title>Genome assembly of the deep-sea coral Lophelia pertusa.</title>
        <authorList>
            <person name="Herrera S."/>
            <person name="Cordes E."/>
        </authorList>
    </citation>
    <scope>NUCLEOTIDE SEQUENCE</scope>
    <source>
        <strain evidence="1">USNM1676648</strain>
        <tissue evidence="1">Polyp</tissue>
    </source>
</reference>
<organism evidence="1 2">
    <name type="scientific">Desmophyllum pertusum</name>
    <dbReference type="NCBI Taxonomy" id="174260"/>
    <lineage>
        <taxon>Eukaryota</taxon>
        <taxon>Metazoa</taxon>
        <taxon>Cnidaria</taxon>
        <taxon>Anthozoa</taxon>
        <taxon>Hexacorallia</taxon>
        <taxon>Scleractinia</taxon>
        <taxon>Caryophylliina</taxon>
        <taxon>Caryophylliidae</taxon>
        <taxon>Desmophyllum</taxon>
    </lineage>
</organism>
<gene>
    <name evidence="1" type="ORF">OS493_007439</name>
</gene>
<dbReference type="EMBL" id="MU826828">
    <property type="protein sequence ID" value="KAJ7374350.1"/>
    <property type="molecule type" value="Genomic_DNA"/>
</dbReference>
<dbReference type="AlphaFoldDB" id="A0A9W9Z3N4"/>
<evidence type="ECO:0000313" key="1">
    <source>
        <dbReference type="EMBL" id="KAJ7374350.1"/>
    </source>
</evidence>
<protein>
    <submittedName>
        <fullName evidence="1">Uncharacterized protein</fullName>
    </submittedName>
</protein>
<sequence length="175" mass="19229">MAFMCAVGAAILEHKLVHIELFISTAEKPDRNRLISGGLLDGFPDVALVDMDLPGARKVEVFGPCVGFVADEFYFCPSTCLVFATVVDVLTGYVSQNNCPHDNFLEVNKRRRMCPGFVDSLLPLLYFLPPCGGRCRSAPRPRVPSDHNDALPPISYGPDRIKLVFSNPVAFIPFA</sequence>
<proteinExistence type="predicted"/>
<accession>A0A9W9Z3N4</accession>